<dbReference type="GO" id="GO:0019825">
    <property type="term" value="F:oxygen binding"/>
    <property type="evidence" value="ECO:0007669"/>
    <property type="project" value="UniProtKB-ARBA"/>
</dbReference>
<feature type="binding site" description="axial binding residue" evidence="19">
    <location>
        <position position="641"/>
    </location>
    <ligand>
        <name>heme</name>
        <dbReference type="ChEBI" id="CHEBI:30413"/>
    </ligand>
    <ligandPart>
        <name>Fe</name>
        <dbReference type="ChEBI" id="CHEBI:18248"/>
    </ligandPart>
</feature>
<evidence type="ECO:0000256" key="8">
    <source>
        <dbReference type="ARBA" id="ARBA00022723"/>
    </source>
</evidence>
<evidence type="ECO:0000256" key="14">
    <source>
        <dbReference type="ARBA" id="ARBA00023239"/>
    </source>
</evidence>
<evidence type="ECO:0000256" key="5">
    <source>
        <dbReference type="ARBA" id="ARBA00012359"/>
    </source>
</evidence>
<dbReference type="GO" id="GO:0016020">
    <property type="term" value="C:membrane"/>
    <property type="evidence" value="ECO:0007669"/>
    <property type="project" value="UniProtKB-SubCell"/>
</dbReference>
<evidence type="ECO:0000256" key="19">
    <source>
        <dbReference type="PIRSR" id="PIRSR602401-1"/>
    </source>
</evidence>
<evidence type="ECO:0000313" key="21">
    <source>
        <dbReference type="EMBL" id="KAK4821176.1"/>
    </source>
</evidence>
<comment type="similarity">
    <text evidence="3">Belongs to the cytochrome P450 family.</text>
</comment>
<dbReference type="PANTHER" id="PTHR24289:SF13">
    <property type="entry name" value="STEROID 17-ALPHA-HYDROXYLASE_17,20 LYASE"/>
    <property type="match status" value="1"/>
</dbReference>
<dbReference type="GO" id="GO:0016829">
    <property type="term" value="F:lyase activity"/>
    <property type="evidence" value="ECO:0007669"/>
    <property type="project" value="UniProtKB-KW"/>
</dbReference>
<dbReference type="AlphaFoldDB" id="A0AAN7S6J6"/>
<dbReference type="GO" id="GO:0042448">
    <property type="term" value="P:progesterone metabolic process"/>
    <property type="evidence" value="ECO:0007669"/>
    <property type="project" value="TreeGrafter"/>
</dbReference>
<sequence>MLLLGILLLALALLCAWELARRRAAPGTGSGRLRSLPALPLVGSLLQLAGHPQLHLRLWHLQGRYGSLYALWMGSHYVVVVNSYRHAREVLLKKGKAFAGRPRTVSRQQVSGDPLPLRHGVRRGMLPRKALAPGRVRVLSPSCLQQSNGRGSPSLRCPPGRILRILRPEGARSSPGLAASRGLGTWGQVTTDLLSRGGKDIAFASYGPLWKFQRKLVHTALSMFGEGSLALERIICREAASLCETLSAAQDTALDVAPELTRAVTNVVCSLCFNSSYRRGDPEFEAMLEYSQGIVDTVAKESLVDIFPWLQVSRDTGTACSSHLGREEGAGMCPEGGGYLSPPGLGGSLPRCPTRASILVGTERLPGGLQRLGRAGAPCCNGAFLPQIFPNKDLALLKRCLKVRDQLLQQKFTEHKVPPGPGQGGARELWGAGAGMEGTVPRTAWLTRVPWQEAFCGDAVRDLMDALLQVRLSAENSSPPAPGLELTDDHLLMTVGDIFGAGVETTTTVLKWAVLYLLHYPEVQRKIQEEMDQKIGLARHPHLSDRPLLPYLEATISEVLRIRPVSPLLIPHVSLADTSIGEYAIPKGARVVINLWSVHHDEKEWDKPEEFNPGRFLDERGQHIHSPSPSYLPFGAGIRVCLGEVLAKMELFLFLAWVLQRFTLECPQDQPLPSLEGKFGVVLQVQKFRVKARLRDAWRVPS</sequence>
<keyword evidence="15" id="KW-0755">Steroidogenesis</keyword>
<evidence type="ECO:0000256" key="4">
    <source>
        <dbReference type="ARBA" id="ARBA00012354"/>
    </source>
</evidence>
<dbReference type="InterPro" id="IPR017972">
    <property type="entry name" value="Cyt_P450_CS"/>
</dbReference>
<evidence type="ECO:0000256" key="9">
    <source>
        <dbReference type="ARBA" id="ARBA00023002"/>
    </source>
</evidence>
<accession>A0AAN7S6J6</accession>
<keyword evidence="14" id="KW-0456">Lyase</keyword>
<organism evidence="21 22">
    <name type="scientific">Mycteria americana</name>
    <name type="common">Wood stork</name>
    <dbReference type="NCBI Taxonomy" id="33587"/>
    <lineage>
        <taxon>Eukaryota</taxon>
        <taxon>Metazoa</taxon>
        <taxon>Chordata</taxon>
        <taxon>Craniata</taxon>
        <taxon>Vertebrata</taxon>
        <taxon>Euteleostomi</taxon>
        <taxon>Archelosauria</taxon>
        <taxon>Archosauria</taxon>
        <taxon>Dinosauria</taxon>
        <taxon>Saurischia</taxon>
        <taxon>Theropoda</taxon>
        <taxon>Coelurosauria</taxon>
        <taxon>Aves</taxon>
        <taxon>Neognathae</taxon>
        <taxon>Neoaves</taxon>
        <taxon>Aequornithes</taxon>
        <taxon>Ciconiiformes</taxon>
        <taxon>Ciconiidae</taxon>
        <taxon>Mycteria</taxon>
    </lineage>
</organism>
<comment type="subcellular location">
    <subcellularLocation>
        <location evidence="2">Membrane</location>
    </subcellularLocation>
</comment>
<dbReference type="FunFam" id="1.10.630.10:FF:000002">
    <property type="entry name" value="Cytochrome P450 1A1"/>
    <property type="match status" value="1"/>
</dbReference>
<name>A0AAN7S6J6_MYCAM</name>
<dbReference type="PRINTS" id="PR00463">
    <property type="entry name" value="EP450I"/>
</dbReference>
<reference evidence="21 22" key="1">
    <citation type="journal article" date="2023" name="J. Hered.">
        <title>Chromosome-level genome of the wood stork (Mycteria americana) provides insight into avian chromosome evolution.</title>
        <authorList>
            <person name="Flamio R. Jr."/>
            <person name="Ramstad K.M."/>
        </authorList>
    </citation>
    <scope>NUCLEOTIDE SEQUENCE [LARGE SCALE GENOMIC DNA]</scope>
    <source>
        <strain evidence="21">JAX WOST 10</strain>
    </source>
</reference>
<evidence type="ECO:0000256" key="17">
    <source>
        <dbReference type="ARBA" id="ARBA00032037"/>
    </source>
</evidence>
<dbReference type="PROSITE" id="PS00086">
    <property type="entry name" value="CYTOCHROME_P450"/>
    <property type="match status" value="1"/>
</dbReference>
<comment type="cofactor">
    <cofactor evidence="1 19">
        <name>heme</name>
        <dbReference type="ChEBI" id="CHEBI:30413"/>
    </cofactor>
</comment>
<dbReference type="Pfam" id="PF00067">
    <property type="entry name" value="p450"/>
    <property type="match status" value="3"/>
</dbReference>
<dbReference type="EMBL" id="JAUNZN010000005">
    <property type="protein sequence ID" value="KAK4821176.1"/>
    <property type="molecule type" value="Genomic_DNA"/>
</dbReference>
<evidence type="ECO:0000256" key="18">
    <source>
        <dbReference type="ARBA" id="ARBA00032167"/>
    </source>
</evidence>
<dbReference type="GO" id="GO:0004508">
    <property type="term" value="F:steroid 17-alpha-monooxygenase activity"/>
    <property type="evidence" value="ECO:0007669"/>
    <property type="project" value="UniProtKB-EC"/>
</dbReference>
<keyword evidence="9" id="KW-0560">Oxidoreductase</keyword>
<comment type="caution">
    <text evidence="21">The sequence shown here is derived from an EMBL/GenBank/DDBJ whole genome shotgun (WGS) entry which is preliminary data.</text>
</comment>
<evidence type="ECO:0000256" key="16">
    <source>
        <dbReference type="ARBA" id="ARBA00030382"/>
    </source>
</evidence>
<evidence type="ECO:0000256" key="10">
    <source>
        <dbReference type="ARBA" id="ARBA00023004"/>
    </source>
</evidence>
<feature type="signal peptide" evidence="20">
    <location>
        <begin position="1"/>
        <end position="16"/>
    </location>
</feature>
<keyword evidence="20" id="KW-0732">Signal</keyword>
<dbReference type="GO" id="GO:0005506">
    <property type="term" value="F:iron ion binding"/>
    <property type="evidence" value="ECO:0007669"/>
    <property type="project" value="InterPro"/>
</dbReference>
<evidence type="ECO:0000256" key="2">
    <source>
        <dbReference type="ARBA" id="ARBA00004370"/>
    </source>
</evidence>
<dbReference type="PRINTS" id="PR00385">
    <property type="entry name" value="P450"/>
</dbReference>
<dbReference type="InterPro" id="IPR001128">
    <property type="entry name" value="Cyt_P450"/>
</dbReference>
<keyword evidence="10 19" id="KW-0408">Iron</keyword>
<gene>
    <name evidence="21" type="ORF">QYF61_014663</name>
</gene>
<proteinExistence type="inferred from homology"/>
<dbReference type="PANTHER" id="PTHR24289">
    <property type="entry name" value="STEROID 17-ALPHA-HYDROXYLASE/17,20 LYASE"/>
    <property type="match status" value="1"/>
</dbReference>
<dbReference type="GO" id="GO:0006805">
    <property type="term" value="P:xenobiotic metabolic process"/>
    <property type="evidence" value="ECO:0007669"/>
    <property type="project" value="UniProtKB-ARBA"/>
</dbReference>
<evidence type="ECO:0000256" key="6">
    <source>
        <dbReference type="ARBA" id="ARBA00014119"/>
    </source>
</evidence>
<dbReference type="Gene3D" id="1.10.630.10">
    <property type="entry name" value="Cytochrome P450"/>
    <property type="match status" value="3"/>
</dbReference>
<evidence type="ECO:0000256" key="3">
    <source>
        <dbReference type="ARBA" id="ARBA00010617"/>
    </source>
</evidence>
<dbReference type="EC" id="1.14.14.32" evidence="4"/>
<evidence type="ECO:0000256" key="12">
    <source>
        <dbReference type="ARBA" id="ARBA00023098"/>
    </source>
</evidence>
<dbReference type="CDD" id="cd20673">
    <property type="entry name" value="CYP17A1"/>
    <property type="match status" value="1"/>
</dbReference>
<evidence type="ECO:0000256" key="15">
    <source>
        <dbReference type="ARBA" id="ARBA00023250"/>
    </source>
</evidence>
<dbReference type="GO" id="GO:0046677">
    <property type="term" value="P:response to antibiotic"/>
    <property type="evidence" value="ECO:0007669"/>
    <property type="project" value="UniProtKB-ARBA"/>
</dbReference>
<keyword evidence="13" id="KW-0472">Membrane</keyword>
<evidence type="ECO:0000256" key="13">
    <source>
        <dbReference type="ARBA" id="ARBA00023136"/>
    </source>
</evidence>
<evidence type="ECO:0000256" key="1">
    <source>
        <dbReference type="ARBA" id="ARBA00001971"/>
    </source>
</evidence>
<evidence type="ECO:0000256" key="20">
    <source>
        <dbReference type="SAM" id="SignalP"/>
    </source>
</evidence>
<dbReference type="Proteomes" id="UP001333110">
    <property type="component" value="Unassembled WGS sequence"/>
</dbReference>
<keyword evidence="12" id="KW-0443">Lipid metabolism</keyword>
<dbReference type="GO" id="GO:0042446">
    <property type="term" value="P:hormone biosynthetic process"/>
    <property type="evidence" value="ECO:0007669"/>
    <property type="project" value="TreeGrafter"/>
</dbReference>
<keyword evidence="8 19" id="KW-0479">Metal-binding</keyword>
<evidence type="ECO:0000313" key="22">
    <source>
        <dbReference type="Proteomes" id="UP001333110"/>
    </source>
</evidence>
<dbReference type="SUPFAM" id="SSF48264">
    <property type="entry name" value="Cytochrome P450"/>
    <property type="match status" value="2"/>
</dbReference>
<feature type="chain" id="PRO_5042906234" description="Steroid 17-alpha-hydroxylase/17,20 lyase" evidence="20">
    <location>
        <begin position="17"/>
        <end position="702"/>
    </location>
</feature>
<evidence type="ECO:0000256" key="7">
    <source>
        <dbReference type="ARBA" id="ARBA00022617"/>
    </source>
</evidence>
<keyword evidence="22" id="KW-1185">Reference proteome</keyword>
<dbReference type="EC" id="1.14.14.19" evidence="5"/>
<dbReference type="InterPro" id="IPR036396">
    <property type="entry name" value="Cyt_P450_sf"/>
</dbReference>
<dbReference type="InterPro" id="IPR002401">
    <property type="entry name" value="Cyt_P450_E_grp-I"/>
</dbReference>
<keyword evidence="11" id="KW-0503">Monooxygenase</keyword>
<protein>
    <recommendedName>
        <fullName evidence="6">Steroid 17-alpha-hydroxylase/17,20 lyase</fullName>
        <ecNumber evidence="5">1.14.14.19</ecNumber>
        <ecNumber evidence="4">1.14.14.32</ecNumber>
    </recommendedName>
    <alternativeName>
        <fullName evidence="17">CYPXVII</fullName>
    </alternativeName>
    <alternativeName>
        <fullName evidence="16">Cytochrome P450 17A1</fullName>
    </alternativeName>
    <alternativeName>
        <fullName evidence="18">Cytochrome P450-C17</fullName>
    </alternativeName>
</protein>
<dbReference type="GO" id="GO:0006694">
    <property type="term" value="P:steroid biosynthetic process"/>
    <property type="evidence" value="ECO:0007669"/>
    <property type="project" value="UniProtKB-KW"/>
</dbReference>
<dbReference type="GO" id="GO:0020037">
    <property type="term" value="F:heme binding"/>
    <property type="evidence" value="ECO:0007669"/>
    <property type="project" value="InterPro"/>
</dbReference>
<evidence type="ECO:0000256" key="11">
    <source>
        <dbReference type="ARBA" id="ARBA00023033"/>
    </source>
</evidence>
<keyword evidence="7 19" id="KW-0349">Heme</keyword>